<dbReference type="KEGG" id="sgl:SG1754"/>
<dbReference type="Pfam" id="PF14564">
    <property type="entry name" value="Membrane_bind"/>
    <property type="match status" value="1"/>
</dbReference>
<name>Q2NS46_SODGM</name>
<organism evidence="2 3">
    <name type="scientific">Sodalis glossinidius (strain morsitans)</name>
    <dbReference type="NCBI Taxonomy" id="343509"/>
    <lineage>
        <taxon>Bacteria</taxon>
        <taxon>Pseudomonadati</taxon>
        <taxon>Pseudomonadota</taxon>
        <taxon>Gammaproteobacteria</taxon>
        <taxon>Enterobacterales</taxon>
        <taxon>Bruguierivoracaceae</taxon>
        <taxon>Sodalis</taxon>
    </lineage>
</organism>
<dbReference type="InterPro" id="IPR038423">
    <property type="entry name" value="CAD_C_sf"/>
</dbReference>
<proteinExistence type="predicted"/>
<dbReference type="InterPro" id="IPR029283">
    <property type="entry name" value="Membrane-bd"/>
</dbReference>
<evidence type="ECO:0000313" key="3">
    <source>
        <dbReference type="Proteomes" id="UP000001932"/>
    </source>
</evidence>
<evidence type="ECO:0000313" key="2">
    <source>
        <dbReference type="EMBL" id="BAE75029.1"/>
    </source>
</evidence>
<evidence type="ECO:0000259" key="1">
    <source>
        <dbReference type="Pfam" id="PF14564"/>
    </source>
</evidence>
<sequence>MKQHFYKEYSLNADRIRMIPSRLRQHFLINNIRTHIMSFNLGFRLVDKVQNKDGKYPLHFKTNRESIGNIDVNSVSEDDKEYTFLDSKTDSMSCKVHVAIRDKNTGCWPFNEGIMLHYDSASDTIKFADIEMTLLENLTIEIKSVGEKMFDFILTRQ</sequence>
<keyword evidence="3" id="KW-1185">Reference proteome</keyword>
<feature type="domain" description="Calcium-dependent cell adhesion molecule 1 membrane-binding" evidence="1">
    <location>
        <begin position="42"/>
        <end position="154"/>
    </location>
</feature>
<dbReference type="Gene3D" id="2.60.40.1720">
    <property type="entry name" value="Calcium-dependent cell adhesion molecule-1"/>
    <property type="match status" value="1"/>
</dbReference>
<reference evidence="2 3" key="1">
    <citation type="journal article" date="2006" name="Genome Res.">
        <title>Massive genome erosion and functional adaptations provide insights into the symbiotic lifestyle of Sodalis glossinidius in the tsetse host.</title>
        <authorList>
            <person name="Toh H."/>
            <person name="Weiss B.L."/>
            <person name="Perkin S.A.H."/>
            <person name="Yamashita A."/>
            <person name="Oshima K."/>
            <person name="Hattori M."/>
            <person name="Aksoy S."/>
        </authorList>
    </citation>
    <scope>NUCLEOTIDE SEQUENCE [LARGE SCALE GENOMIC DNA]</scope>
    <source>
        <strain evidence="3">morsitans</strain>
    </source>
</reference>
<gene>
    <name evidence="2" type="ordered locus">SG1754</name>
</gene>
<dbReference type="AlphaFoldDB" id="Q2NS46"/>
<dbReference type="Proteomes" id="UP000001932">
    <property type="component" value="Chromosome"/>
</dbReference>
<accession>Q2NS46</accession>
<dbReference type="EMBL" id="AP008232">
    <property type="protein sequence ID" value="BAE75029.1"/>
    <property type="molecule type" value="Genomic_DNA"/>
</dbReference>
<dbReference type="HOGENOM" id="CLU_1676686_0_0_6"/>
<protein>
    <recommendedName>
        <fullName evidence="1">Calcium-dependent cell adhesion molecule 1 membrane-binding domain-containing protein</fullName>
    </recommendedName>
</protein>